<dbReference type="PRINTS" id="PR00315">
    <property type="entry name" value="ELONGATNFCT"/>
</dbReference>
<comment type="subcellular location">
    <subcellularLocation>
        <location evidence="13">Cytoplasm</location>
    </subcellularLocation>
</comment>
<dbReference type="InterPro" id="IPR031157">
    <property type="entry name" value="G_TR_CS"/>
</dbReference>
<evidence type="ECO:0000256" key="5">
    <source>
        <dbReference type="ARBA" id="ARBA00022801"/>
    </source>
</evidence>
<keyword evidence="13" id="KW-0963">Cytoplasm</keyword>
<dbReference type="CDD" id="cd01884">
    <property type="entry name" value="EF_Tu"/>
    <property type="match status" value="1"/>
</dbReference>
<dbReference type="Gene3D" id="3.40.50.300">
    <property type="entry name" value="P-loop containing nucleotide triphosphate hydrolases"/>
    <property type="match status" value="1"/>
</dbReference>
<keyword evidence="6 13" id="KW-0460">Magnesium</keyword>
<keyword evidence="4 13" id="KW-0251">Elongation factor</keyword>
<dbReference type="Gene3D" id="2.40.30.10">
    <property type="entry name" value="Translation factors"/>
    <property type="match status" value="2"/>
</dbReference>
<dbReference type="InterPro" id="IPR004541">
    <property type="entry name" value="Transl_elong_EFTu/EF1A_bac/org"/>
</dbReference>
<keyword evidence="3 13" id="KW-0547">Nucleotide-binding</keyword>
<evidence type="ECO:0000256" key="10">
    <source>
        <dbReference type="ARBA" id="ARBA00058140"/>
    </source>
</evidence>
<dbReference type="RefSeq" id="WP_002709709.1">
    <property type="nucleotide sequence ID" value="NZ_JH651384.1"/>
</dbReference>
<feature type="binding site" evidence="13">
    <location>
        <begin position="81"/>
        <end position="85"/>
    </location>
    <ligand>
        <name>GTP</name>
        <dbReference type="ChEBI" id="CHEBI:37565"/>
    </ligand>
</feature>
<dbReference type="PANTHER" id="PTHR43721:SF22">
    <property type="entry name" value="ELONGATION FACTOR TU, MITOCHONDRIAL"/>
    <property type="match status" value="1"/>
</dbReference>
<evidence type="ECO:0000256" key="7">
    <source>
        <dbReference type="ARBA" id="ARBA00022917"/>
    </source>
</evidence>
<dbReference type="InterPro" id="IPR041709">
    <property type="entry name" value="EF-Tu_GTP-bd"/>
</dbReference>
<dbReference type="PANTHER" id="PTHR43721">
    <property type="entry name" value="ELONGATION FACTOR TU-RELATED"/>
    <property type="match status" value="1"/>
</dbReference>
<evidence type="ECO:0000256" key="8">
    <source>
        <dbReference type="ARBA" id="ARBA00023134"/>
    </source>
</evidence>
<dbReference type="Pfam" id="PF03143">
    <property type="entry name" value="GTP_EFTU_D3"/>
    <property type="match status" value="1"/>
</dbReference>
<evidence type="ECO:0000256" key="13">
    <source>
        <dbReference type="HAMAP-Rule" id="MF_00118"/>
    </source>
</evidence>
<dbReference type="EMBL" id="JH651384">
    <property type="protein sequence ID" value="EIJ35813.1"/>
    <property type="molecule type" value="Genomic_DNA"/>
</dbReference>
<feature type="domain" description="Tr-type G" evidence="14">
    <location>
        <begin position="10"/>
        <end position="206"/>
    </location>
</feature>
<dbReference type="GO" id="GO:0000287">
    <property type="term" value="F:magnesium ion binding"/>
    <property type="evidence" value="ECO:0007669"/>
    <property type="project" value="UniProtKB-UniRule"/>
</dbReference>
<dbReference type="PROSITE" id="PS51722">
    <property type="entry name" value="G_TR_2"/>
    <property type="match status" value="1"/>
</dbReference>
<comment type="subunit">
    <text evidence="11">Monomer. Heterotetramer composed of two EF-Ts.EF-Tu dimer complexes.</text>
</comment>
<dbReference type="InterPro" id="IPR004160">
    <property type="entry name" value="Transl_elong_EFTu/EF1A_C"/>
</dbReference>
<feature type="binding site" evidence="13">
    <location>
        <begin position="136"/>
        <end position="139"/>
    </location>
    <ligand>
        <name>GTP</name>
        <dbReference type="ChEBI" id="CHEBI:37565"/>
    </ligand>
</feature>
<dbReference type="NCBIfam" id="NF009372">
    <property type="entry name" value="PRK12735.1"/>
    <property type="match status" value="1"/>
</dbReference>
<dbReference type="InterPro" id="IPR027417">
    <property type="entry name" value="P-loop_NTPase"/>
</dbReference>
<gene>
    <name evidence="13" type="primary">tuf</name>
    <name evidence="15" type="ORF">Thini_3298</name>
    <name evidence="16" type="ORF">Thini_3310</name>
</gene>
<dbReference type="InterPro" id="IPR005225">
    <property type="entry name" value="Small_GTP-bd"/>
</dbReference>
<evidence type="ECO:0000256" key="6">
    <source>
        <dbReference type="ARBA" id="ARBA00022842"/>
    </source>
</evidence>
<evidence type="ECO:0000256" key="4">
    <source>
        <dbReference type="ARBA" id="ARBA00022768"/>
    </source>
</evidence>
<dbReference type="OrthoDB" id="9803139at2"/>
<dbReference type="GO" id="GO:0003924">
    <property type="term" value="F:GTPase activity"/>
    <property type="evidence" value="ECO:0007669"/>
    <property type="project" value="UniProtKB-UniRule"/>
</dbReference>
<dbReference type="SUPFAM" id="SSF50447">
    <property type="entry name" value="Translation proteins"/>
    <property type="match status" value="1"/>
</dbReference>
<dbReference type="FunFam" id="3.40.50.300:FF:000003">
    <property type="entry name" value="Elongation factor Tu"/>
    <property type="match status" value="1"/>
</dbReference>
<comment type="similarity">
    <text evidence="1 13">Belongs to the TRAFAC class translation factor GTPase superfamily. Classic translation factor GTPase family. EF-Tu/EF-1A subfamily.</text>
</comment>
<dbReference type="InterPro" id="IPR009001">
    <property type="entry name" value="Transl_elong_EF1A/Init_IF2_C"/>
</dbReference>
<dbReference type="InterPro" id="IPR000795">
    <property type="entry name" value="T_Tr_GTP-bd_dom"/>
</dbReference>
<keyword evidence="7 13" id="KW-0648">Protein biosynthesis</keyword>
<dbReference type="InterPro" id="IPR033720">
    <property type="entry name" value="EFTU_2"/>
</dbReference>
<evidence type="ECO:0000256" key="12">
    <source>
        <dbReference type="ARBA" id="ARBA00064283"/>
    </source>
</evidence>
<dbReference type="CDD" id="cd03707">
    <property type="entry name" value="EFTU_III"/>
    <property type="match status" value="1"/>
</dbReference>
<dbReference type="SUPFAM" id="SSF52540">
    <property type="entry name" value="P-loop containing nucleoside triphosphate hydrolases"/>
    <property type="match status" value="1"/>
</dbReference>
<dbReference type="Proteomes" id="UP000005317">
    <property type="component" value="Unassembled WGS sequence"/>
</dbReference>
<dbReference type="NCBIfam" id="NF009373">
    <property type="entry name" value="PRK12736.1"/>
    <property type="match status" value="1"/>
</dbReference>
<dbReference type="GO" id="GO:0003746">
    <property type="term" value="F:translation elongation factor activity"/>
    <property type="evidence" value="ECO:0007669"/>
    <property type="project" value="UniProtKB-UniRule"/>
</dbReference>
<dbReference type="InterPro" id="IPR009000">
    <property type="entry name" value="Transl_B-barrel_sf"/>
</dbReference>
<evidence type="ECO:0000256" key="11">
    <source>
        <dbReference type="ARBA" id="ARBA00063778"/>
    </source>
</evidence>
<dbReference type="InterPro" id="IPR004161">
    <property type="entry name" value="EFTu-like_2"/>
</dbReference>
<keyword evidence="5 13" id="KW-0378">Hydrolase</keyword>
<reference evidence="17" key="1">
    <citation type="journal article" date="2011" name="Stand. Genomic Sci.">
        <title>Genome sequence of the filamentous, gliding Thiothrix nivea neotype strain (JP2(T)).</title>
        <authorList>
            <person name="Lapidus A."/>
            <person name="Nolan M."/>
            <person name="Lucas S."/>
            <person name="Glavina Del Rio T."/>
            <person name="Tice H."/>
            <person name="Cheng J.F."/>
            <person name="Tapia R."/>
            <person name="Han C."/>
            <person name="Goodwin L."/>
            <person name="Pitluck S."/>
            <person name="Liolios K."/>
            <person name="Pagani I."/>
            <person name="Ivanova N."/>
            <person name="Huntemann M."/>
            <person name="Mavromatis K."/>
            <person name="Mikhailova N."/>
            <person name="Pati A."/>
            <person name="Chen A."/>
            <person name="Palaniappan K."/>
            <person name="Land M."/>
            <person name="Brambilla E.M."/>
            <person name="Rohde M."/>
            <person name="Abt B."/>
            <person name="Verbarg S."/>
            <person name="Goker M."/>
            <person name="Bristow J."/>
            <person name="Eisen J.A."/>
            <person name="Markowitz V."/>
            <person name="Hugenholtz P."/>
            <person name="Kyrpides N.C."/>
            <person name="Klenk H.P."/>
            <person name="Woyke T."/>
        </authorList>
    </citation>
    <scope>NUCLEOTIDE SEQUENCE [LARGE SCALE GENOMIC DNA]</scope>
    <source>
        <strain evidence="17">ATCC 35100 / DSM 5205 / JP2</strain>
    </source>
</reference>
<accession>A0A656HLC9</accession>
<keyword evidence="8 13" id="KW-0342">GTP-binding</keyword>
<dbReference type="GO" id="GO:0005525">
    <property type="term" value="F:GTP binding"/>
    <property type="evidence" value="ECO:0007669"/>
    <property type="project" value="UniProtKB-UniRule"/>
</dbReference>
<dbReference type="GO" id="GO:0005829">
    <property type="term" value="C:cytosol"/>
    <property type="evidence" value="ECO:0007669"/>
    <property type="project" value="TreeGrafter"/>
</dbReference>
<dbReference type="NCBIfam" id="TIGR00485">
    <property type="entry name" value="EF-Tu"/>
    <property type="match status" value="1"/>
</dbReference>
<dbReference type="Pfam" id="PF03144">
    <property type="entry name" value="GTP_EFTU_D2"/>
    <property type="match status" value="1"/>
</dbReference>
<protein>
    <recommendedName>
        <fullName evidence="9 13">Elongation factor Tu</fullName>
        <shortName evidence="13">EF-Tu</shortName>
        <ecNumber evidence="13">3.6.5.3</ecNumber>
    </recommendedName>
</protein>
<feature type="binding site" evidence="13">
    <location>
        <position position="26"/>
    </location>
    <ligand>
        <name>Mg(2+)</name>
        <dbReference type="ChEBI" id="CHEBI:18420"/>
    </ligand>
</feature>
<evidence type="ECO:0000259" key="14">
    <source>
        <dbReference type="PROSITE" id="PS51722"/>
    </source>
</evidence>
<evidence type="ECO:0000256" key="3">
    <source>
        <dbReference type="ARBA" id="ARBA00022741"/>
    </source>
</evidence>
<dbReference type="SUPFAM" id="SSF50465">
    <property type="entry name" value="EF-Tu/eEF-1alpha/eIF2-gamma C-terminal domain"/>
    <property type="match status" value="1"/>
</dbReference>
<feature type="binding site" evidence="13">
    <location>
        <begin position="19"/>
        <end position="26"/>
    </location>
    <ligand>
        <name>GTP</name>
        <dbReference type="ChEBI" id="CHEBI:37565"/>
    </ligand>
</feature>
<evidence type="ECO:0000313" key="17">
    <source>
        <dbReference type="Proteomes" id="UP000005317"/>
    </source>
</evidence>
<name>A0A656HLC9_THINJ</name>
<dbReference type="InterPro" id="IPR050055">
    <property type="entry name" value="EF-Tu_GTPase"/>
</dbReference>
<sequence>MAKGKFERTKPHVNVGTIGHVDHGKTTLTAALTVCQSRKFGGEAKAYDQIDAAPEEKARGITISTAHVEYESDTRHYAHVDCPGHADYVKNMITGAAQMDGAILVCSAADGPMPQTREHILLSRQVGVPYIVVYMNKCDLVDDEELLELVEMELRELLSSYDFPGDDTPIIKGSARSALEGDQSDIGEPSIARLIEALDTYIPEPERAIDGTFLMPVEDVFSISGRGTVVTGRIERGVVKVGEEIEIVGIRATQKTTVTGVEMFRKLLDQGMAGDNVGLLLRGTKRDDVERGQVLCKPGSIKPHTKFEAEVYVLSKEEGGRHTPFFKGYRPQFYFRTTDVTGACDLPEGVEMVMPGDNVKLVVSLINPIAMEDGLRFAIREGGRTVGAGVVAKIIE</sequence>
<proteinExistence type="inferred from homology"/>
<dbReference type="NCBIfam" id="TIGR00231">
    <property type="entry name" value="small_GTP"/>
    <property type="match status" value="1"/>
</dbReference>
<dbReference type="NCBIfam" id="NF000766">
    <property type="entry name" value="PRK00049.1"/>
    <property type="match status" value="1"/>
</dbReference>
<evidence type="ECO:0000256" key="1">
    <source>
        <dbReference type="ARBA" id="ARBA00007249"/>
    </source>
</evidence>
<organism evidence="16 17">
    <name type="scientific">Thiothrix nivea (strain ATCC 35100 / DSM 5205 / JP2)</name>
    <dbReference type="NCBI Taxonomy" id="870187"/>
    <lineage>
        <taxon>Bacteria</taxon>
        <taxon>Pseudomonadati</taxon>
        <taxon>Pseudomonadota</taxon>
        <taxon>Gammaproteobacteria</taxon>
        <taxon>Thiotrichales</taxon>
        <taxon>Thiotrichaceae</taxon>
        <taxon>Thiothrix</taxon>
    </lineage>
</organism>
<evidence type="ECO:0000256" key="2">
    <source>
        <dbReference type="ARBA" id="ARBA00022723"/>
    </source>
</evidence>
<dbReference type="Pfam" id="PF00009">
    <property type="entry name" value="GTP_EFTU"/>
    <property type="match status" value="1"/>
</dbReference>
<comment type="function">
    <text evidence="10">May play an important regulatory role in cell growth and in the bacterial response to nutrient deprivation.</text>
</comment>
<evidence type="ECO:0000313" key="16">
    <source>
        <dbReference type="EMBL" id="EIJ35825.1"/>
    </source>
</evidence>
<reference evidence="16" key="2">
    <citation type="submission" date="2012-02" db="EMBL/GenBank/DDBJ databases">
        <title>Improved High-Quality Draft genome of Thiothrix nivea DSM 5205.</title>
        <authorList>
            <consortium name="US DOE Joint Genome Institute (JGI-PGF)"/>
            <person name="Lucas S."/>
            <person name="Copeland A."/>
            <person name="Lapidus A."/>
            <person name="Bruce D."/>
            <person name="Goodwin L."/>
            <person name="Pitluck S."/>
            <person name="Peters L."/>
            <person name="Mikhailova N."/>
            <person name="Daligault H."/>
            <person name="Kyrpides N."/>
            <person name="Mavromatis K."/>
            <person name="Detter J.C."/>
            <person name="Han C."/>
            <person name="Land M."/>
            <person name="Hauser L."/>
            <person name="Markowitz V."/>
            <person name="Cheng J.-F."/>
            <person name="Hugenholtz P."/>
            <person name="Woyke T."/>
            <person name="Wu D."/>
            <person name="Verbarg S."/>
            <person name="Fruehling A."/>
            <person name="Brambilla E."/>
            <person name="Klenk H.-P."/>
            <person name="Eisen J.A."/>
        </authorList>
    </citation>
    <scope>NUCLEOTIDE SEQUENCE</scope>
    <source>
        <strain evidence="16">DSM 5205</strain>
    </source>
</reference>
<dbReference type="EMBL" id="JH651384">
    <property type="protein sequence ID" value="EIJ35825.1"/>
    <property type="molecule type" value="Genomic_DNA"/>
</dbReference>
<comment type="function">
    <text evidence="13">GTP hydrolase that promotes the GTP-dependent binding of aminoacyl-tRNA to the A-site of ribosomes during protein biosynthesis.</text>
</comment>
<dbReference type="PROSITE" id="PS00301">
    <property type="entry name" value="G_TR_1"/>
    <property type="match status" value="1"/>
</dbReference>
<dbReference type="EC" id="3.6.5.3" evidence="13"/>
<comment type="catalytic activity">
    <reaction evidence="13">
        <text>GTP + H2O = GDP + phosphate + H(+)</text>
        <dbReference type="Rhea" id="RHEA:19669"/>
        <dbReference type="ChEBI" id="CHEBI:15377"/>
        <dbReference type="ChEBI" id="CHEBI:15378"/>
        <dbReference type="ChEBI" id="CHEBI:37565"/>
        <dbReference type="ChEBI" id="CHEBI:43474"/>
        <dbReference type="ChEBI" id="CHEBI:58189"/>
        <dbReference type="EC" id="3.6.5.3"/>
    </reaction>
</comment>
<dbReference type="CDD" id="cd03697">
    <property type="entry name" value="EFTU_II"/>
    <property type="match status" value="1"/>
</dbReference>
<evidence type="ECO:0000256" key="9">
    <source>
        <dbReference type="ARBA" id="ARBA00029554"/>
    </source>
</evidence>
<keyword evidence="17" id="KW-1185">Reference proteome</keyword>
<dbReference type="FunFam" id="2.40.30.10:FF:000001">
    <property type="entry name" value="Elongation factor Tu"/>
    <property type="match status" value="1"/>
</dbReference>
<dbReference type="AlphaFoldDB" id="A0A656HLC9"/>
<keyword evidence="2 13" id="KW-0479">Metal-binding</keyword>
<comment type="subunit">
    <text evidence="12">(Microbial infection) Upon infection by bacteriophage Qbeta, part of the viral RNA-dependent RNA polymerase complex, the other subunits are the viral replicase catalytic subunit (AC P14647), host ribosomal protein S1 and EF-Ts.</text>
</comment>
<evidence type="ECO:0000313" key="15">
    <source>
        <dbReference type="EMBL" id="EIJ35813.1"/>
    </source>
</evidence>
<dbReference type="HAMAP" id="MF_00118_B">
    <property type="entry name" value="EF_Tu_B"/>
    <property type="match status" value="1"/>
</dbReference>